<evidence type="ECO:0000256" key="2">
    <source>
        <dbReference type="ARBA" id="ARBA00022840"/>
    </source>
</evidence>
<dbReference type="RefSeq" id="XP_001746862.1">
    <property type="nucleotide sequence ID" value="XM_001746810.1"/>
</dbReference>
<protein>
    <recommendedName>
        <fullName evidence="3">Protein kinase domain-containing protein</fullName>
    </recommendedName>
</protein>
<evidence type="ECO:0000259" key="3">
    <source>
        <dbReference type="PROSITE" id="PS50011"/>
    </source>
</evidence>
<keyword evidence="1" id="KW-0547">Nucleotide-binding</keyword>
<dbReference type="KEGG" id="mbr:MONBRDRAFT_26502"/>
<organism evidence="4 5">
    <name type="scientific">Monosiga brevicollis</name>
    <name type="common">Choanoflagellate</name>
    <dbReference type="NCBI Taxonomy" id="81824"/>
    <lineage>
        <taxon>Eukaryota</taxon>
        <taxon>Choanoflagellata</taxon>
        <taxon>Craspedida</taxon>
        <taxon>Salpingoecidae</taxon>
        <taxon>Monosiga</taxon>
    </lineage>
</organism>
<gene>
    <name evidence="4" type="ORF">MONBRDRAFT_26502</name>
</gene>
<dbReference type="Gene3D" id="1.10.510.10">
    <property type="entry name" value="Transferase(Phosphotransferase) domain 1"/>
    <property type="match status" value="1"/>
</dbReference>
<name>A9V2J7_MONBE</name>
<dbReference type="PROSITE" id="PS50011">
    <property type="entry name" value="PROTEIN_KINASE_DOM"/>
    <property type="match status" value="1"/>
</dbReference>
<dbReference type="STRING" id="81824.A9V2J7"/>
<dbReference type="Gene3D" id="3.30.200.20">
    <property type="entry name" value="Phosphorylase Kinase, domain 1"/>
    <property type="match status" value="1"/>
</dbReference>
<dbReference type="GO" id="GO:0004672">
    <property type="term" value="F:protein kinase activity"/>
    <property type="evidence" value="ECO:0007669"/>
    <property type="project" value="InterPro"/>
</dbReference>
<feature type="domain" description="Protein kinase" evidence="3">
    <location>
        <begin position="1"/>
        <end position="103"/>
    </location>
</feature>
<evidence type="ECO:0000313" key="4">
    <source>
        <dbReference type="EMBL" id="EDQ88269.1"/>
    </source>
</evidence>
<dbReference type="InterPro" id="IPR011009">
    <property type="entry name" value="Kinase-like_dom_sf"/>
</dbReference>
<dbReference type="GO" id="GO:0005524">
    <property type="term" value="F:ATP binding"/>
    <property type="evidence" value="ECO:0007669"/>
    <property type="project" value="UniProtKB-KW"/>
</dbReference>
<dbReference type="eggNOG" id="KOG0660">
    <property type="taxonomic scope" value="Eukaryota"/>
</dbReference>
<dbReference type="FunFam" id="1.10.510.10:FF:001723">
    <property type="entry name" value="Mitogen-activated protein kinase"/>
    <property type="match status" value="1"/>
</dbReference>
<dbReference type="Pfam" id="PF00069">
    <property type="entry name" value="Pkinase"/>
    <property type="match status" value="1"/>
</dbReference>
<keyword evidence="5" id="KW-1185">Reference proteome</keyword>
<dbReference type="PROSITE" id="PS00108">
    <property type="entry name" value="PROTEIN_KINASE_ST"/>
    <property type="match status" value="1"/>
</dbReference>
<dbReference type="AlphaFoldDB" id="A9V2J7"/>
<dbReference type="GeneID" id="5892182"/>
<dbReference type="InterPro" id="IPR008271">
    <property type="entry name" value="Ser/Thr_kinase_AS"/>
</dbReference>
<keyword evidence="2" id="KW-0067">ATP-binding</keyword>
<dbReference type="SMART" id="SM00220">
    <property type="entry name" value="S_TKc"/>
    <property type="match status" value="1"/>
</dbReference>
<dbReference type="SUPFAM" id="SSF56112">
    <property type="entry name" value="Protein kinase-like (PK-like)"/>
    <property type="match status" value="1"/>
</dbReference>
<proteinExistence type="predicted"/>
<dbReference type="InterPro" id="IPR050117">
    <property type="entry name" value="MAPK"/>
</dbReference>
<evidence type="ECO:0000256" key="1">
    <source>
        <dbReference type="ARBA" id="ARBA00022741"/>
    </source>
</evidence>
<accession>A9V2J7</accession>
<dbReference type="Proteomes" id="UP000001357">
    <property type="component" value="Unassembled WGS sequence"/>
</dbReference>
<reference evidence="4 5" key="1">
    <citation type="journal article" date="2008" name="Nature">
        <title>The genome of the choanoflagellate Monosiga brevicollis and the origin of metazoans.</title>
        <authorList>
            <consortium name="JGI Sequencing"/>
            <person name="King N."/>
            <person name="Westbrook M.J."/>
            <person name="Young S.L."/>
            <person name="Kuo A."/>
            <person name="Abedin M."/>
            <person name="Chapman J."/>
            <person name="Fairclough S."/>
            <person name="Hellsten U."/>
            <person name="Isogai Y."/>
            <person name="Letunic I."/>
            <person name="Marr M."/>
            <person name="Pincus D."/>
            <person name="Putnam N."/>
            <person name="Rokas A."/>
            <person name="Wright K.J."/>
            <person name="Zuzow R."/>
            <person name="Dirks W."/>
            <person name="Good M."/>
            <person name="Goodstein D."/>
            <person name="Lemons D."/>
            <person name="Li W."/>
            <person name="Lyons J.B."/>
            <person name="Morris A."/>
            <person name="Nichols S."/>
            <person name="Richter D.J."/>
            <person name="Salamov A."/>
            <person name="Bork P."/>
            <person name="Lim W.A."/>
            <person name="Manning G."/>
            <person name="Miller W.T."/>
            <person name="McGinnis W."/>
            <person name="Shapiro H."/>
            <person name="Tjian R."/>
            <person name="Grigoriev I.V."/>
            <person name="Rokhsar D."/>
        </authorList>
    </citation>
    <scope>NUCLEOTIDE SEQUENCE [LARGE SCALE GENOMIC DNA]</scope>
    <source>
        <strain evidence="5">MX1 / ATCC 50154</strain>
    </source>
</reference>
<dbReference type="InterPro" id="IPR000719">
    <property type="entry name" value="Prot_kinase_dom"/>
</dbReference>
<sequence>MYLKLFHNHPNIITLLNVVRADQDRDIYLVFDHMDLDLGKAIESGILTTSHRKYIMAQVFAGLCYLHSGGIIHRDLKPDNILLNESCDAQASMRFCAGTMLLF</sequence>
<dbReference type="PANTHER" id="PTHR24055">
    <property type="entry name" value="MITOGEN-ACTIVATED PROTEIN KINASE"/>
    <property type="match status" value="1"/>
</dbReference>
<dbReference type="EMBL" id="CH991555">
    <property type="protein sequence ID" value="EDQ88269.1"/>
    <property type="molecule type" value="Genomic_DNA"/>
</dbReference>
<evidence type="ECO:0000313" key="5">
    <source>
        <dbReference type="Proteomes" id="UP000001357"/>
    </source>
</evidence>
<dbReference type="InParanoid" id="A9V2J7"/>